<organism evidence="3 4">
    <name type="scientific">Adineta steineri</name>
    <dbReference type="NCBI Taxonomy" id="433720"/>
    <lineage>
        <taxon>Eukaryota</taxon>
        <taxon>Metazoa</taxon>
        <taxon>Spiralia</taxon>
        <taxon>Gnathifera</taxon>
        <taxon>Rotifera</taxon>
        <taxon>Eurotatoria</taxon>
        <taxon>Bdelloidea</taxon>
        <taxon>Adinetida</taxon>
        <taxon>Adinetidae</taxon>
        <taxon>Adineta</taxon>
    </lineage>
</organism>
<dbReference type="InterPro" id="IPR011042">
    <property type="entry name" value="6-blade_b-propeller_TolB-like"/>
</dbReference>
<dbReference type="Proteomes" id="UP000663845">
    <property type="component" value="Unassembled WGS sequence"/>
</dbReference>
<evidence type="ECO:0000256" key="2">
    <source>
        <dbReference type="PROSITE-ProRule" id="PRU00504"/>
    </source>
</evidence>
<dbReference type="EMBL" id="CAJNOG010002673">
    <property type="protein sequence ID" value="CAF1513781.1"/>
    <property type="molecule type" value="Genomic_DNA"/>
</dbReference>
<dbReference type="Pfam" id="PF01436">
    <property type="entry name" value="NHL"/>
    <property type="match status" value="1"/>
</dbReference>
<keyword evidence="1" id="KW-0677">Repeat</keyword>
<evidence type="ECO:0000256" key="1">
    <source>
        <dbReference type="ARBA" id="ARBA00022737"/>
    </source>
</evidence>
<evidence type="ECO:0000313" key="4">
    <source>
        <dbReference type="Proteomes" id="UP000663845"/>
    </source>
</evidence>
<evidence type="ECO:0000313" key="3">
    <source>
        <dbReference type="EMBL" id="CAF1513781.1"/>
    </source>
</evidence>
<proteinExistence type="predicted"/>
<gene>
    <name evidence="3" type="ORF">JYZ213_LOCUS44181</name>
</gene>
<dbReference type="Gene3D" id="2.120.10.30">
    <property type="entry name" value="TolB, C-terminal domain"/>
    <property type="match status" value="1"/>
</dbReference>
<dbReference type="PROSITE" id="PS51125">
    <property type="entry name" value="NHL"/>
    <property type="match status" value="1"/>
</dbReference>
<comment type="caution">
    <text evidence="3">The sequence shown here is derived from an EMBL/GenBank/DDBJ whole genome shotgun (WGS) entry which is preliminary data.</text>
</comment>
<reference evidence="3" key="1">
    <citation type="submission" date="2021-02" db="EMBL/GenBank/DDBJ databases">
        <authorList>
            <person name="Nowell W R."/>
        </authorList>
    </citation>
    <scope>NUCLEOTIDE SEQUENCE</scope>
</reference>
<sequence>MRWCEEKEEGEIVVGGNGQGNQLNQLDRPMGLSFDGEGNLYVADYYNHRIEKFEIMLPALYAFTSNRKRKTYEEMIRIIINLAASRGKGLAVNTIVSDDEDAWLRVVANTLPNVSRLELLPALYAFTSNRKRKTYEEIIRIIINLAASRGKGFAVNTIVPDYEDAW</sequence>
<dbReference type="AlphaFoldDB" id="A0A815UAY5"/>
<feature type="repeat" description="NHL" evidence="2">
    <location>
        <begin position="25"/>
        <end position="56"/>
    </location>
</feature>
<name>A0A815UAY5_9BILA</name>
<accession>A0A815UAY5</accession>
<dbReference type="InterPro" id="IPR001258">
    <property type="entry name" value="NHL_repeat"/>
</dbReference>
<protein>
    <submittedName>
        <fullName evidence="3">Uncharacterized protein</fullName>
    </submittedName>
</protein>
<dbReference type="SUPFAM" id="SSF63829">
    <property type="entry name" value="Calcium-dependent phosphotriesterase"/>
    <property type="match status" value="1"/>
</dbReference>